<evidence type="ECO:0000313" key="2">
    <source>
        <dbReference type="Proteomes" id="UP000266677"/>
    </source>
</evidence>
<accession>A0A3A4K398</accession>
<name>A0A3A4K398_9NOCA</name>
<dbReference type="AlphaFoldDB" id="A0A3A4K398"/>
<sequence>MRIKWNIGGFRTLRAAPGVRADLEARAKRVQEAATASGNGGQYVVYSQQGRAAPQGRWRTSVTTADPHAMAHEAKHGGATLISALEAGR</sequence>
<reference evidence="1 2" key="1">
    <citation type="submission" date="2018-09" db="EMBL/GenBank/DDBJ databases">
        <title>YIM PH21274 draft genome.</title>
        <authorList>
            <person name="Miao C."/>
        </authorList>
    </citation>
    <scope>NUCLEOTIDE SEQUENCE [LARGE SCALE GENOMIC DNA]</scope>
    <source>
        <strain evidence="1 2">YIM PH 21724</strain>
    </source>
</reference>
<evidence type="ECO:0000313" key="1">
    <source>
        <dbReference type="EMBL" id="RJO79313.1"/>
    </source>
</evidence>
<organism evidence="1 2">
    <name type="scientific">Nocardia panacis</name>
    <dbReference type="NCBI Taxonomy" id="2340916"/>
    <lineage>
        <taxon>Bacteria</taxon>
        <taxon>Bacillati</taxon>
        <taxon>Actinomycetota</taxon>
        <taxon>Actinomycetes</taxon>
        <taxon>Mycobacteriales</taxon>
        <taxon>Nocardiaceae</taxon>
        <taxon>Nocardia</taxon>
    </lineage>
</organism>
<comment type="caution">
    <text evidence="1">The sequence shown here is derived from an EMBL/GenBank/DDBJ whole genome shotgun (WGS) entry which is preliminary data.</text>
</comment>
<gene>
    <name evidence="1" type="ORF">D5S18_02995</name>
</gene>
<dbReference type="EMBL" id="QZFU01000010">
    <property type="protein sequence ID" value="RJO79313.1"/>
    <property type="molecule type" value="Genomic_DNA"/>
</dbReference>
<dbReference type="OrthoDB" id="4423416at2"/>
<proteinExistence type="predicted"/>
<keyword evidence="2" id="KW-1185">Reference proteome</keyword>
<protein>
    <submittedName>
        <fullName evidence="1">Uncharacterized protein</fullName>
    </submittedName>
</protein>
<dbReference type="RefSeq" id="WP_120037718.1">
    <property type="nucleotide sequence ID" value="NZ_QZFU01000010.1"/>
</dbReference>
<dbReference type="Proteomes" id="UP000266677">
    <property type="component" value="Unassembled WGS sequence"/>
</dbReference>